<dbReference type="GO" id="GO:0000976">
    <property type="term" value="F:transcription cis-regulatory region binding"/>
    <property type="evidence" value="ECO:0007669"/>
    <property type="project" value="TreeGrafter"/>
</dbReference>
<dbReference type="InterPro" id="IPR050109">
    <property type="entry name" value="HTH-type_TetR-like_transc_reg"/>
</dbReference>
<dbReference type="Pfam" id="PF00440">
    <property type="entry name" value="TetR_N"/>
    <property type="match status" value="1"/>
</dbReference>
<sequence length="203" mass="21966">MSWLADTRTSVAAEKILDAAAELFVRDGVAAVGMNEIAKAAGCSRATLYRYFENREALHIAYVHREARAITGQVTAAVADIDDPTERLVSAVLISLGLVRDNPALSAWFRPGEYVGGSLALHSEVLNAMVSAFVNGTVADSESHLRAKWYVRVIISLLSYPEDNPEDERTLITEFVAPMISADVIHPPAASARPDGSTTKRAR</sequence>
<dbReference type="Gene3D" id="1.10.357.10">
    <property type="entry name" value="Tetracycline Repressor, domain 2"/>
    <property type="match status" value="1"/>
</dbReference>
<evidence type="ECO:0000313" key="6">
    <source>
        <dbReference type="Proteomes" id="UP000294844"/>
    </source>
</evidence>
<evidence type="ECO:0000313" key="5">
    <source>
        <dbReference type="EMBL" id="TEA01972.1"/>
    </source>
</evidence>
<dbReference type="SUPFAM" id="SSF46689">
    <property type="entry name" value="Homeodomain-like"/>
    <property type="match status" value="1"/>
</dbReference>
<dbReference type="OrthoDB" id="4541857at2"/>
<protein>
    <submittedName>
        <fullName evidence="4">HTH-type transcriptional regulator MtrR</fullName>
    </submittedName>
</protein>
<dbReference type="EMBL" id="PECM01000010">
    <property type="protein sequence ID" value="TEA01972.1"/>
    <property type="molecule type" value="Genomic_DNA"/>
</dbReference>
<dbReference type="GO" id="GO:0003700">
    <property type="term" value="F:DNA-binding transcription factor activity"/>
    <property type="evidence" value="ECO:0007669"/>
    <property type="project" value="TreeGrafter"/>
</dbReference>
<dbReference type="RefSeq" id="WP_078297512.1">
    <property type="nucleotide sequence ID" value="NZ_PECK01000002.1"/>
</dbReference>
<evidence type="ECO:0000313" key="7">
    <source>
        <dbReference type="Proteomes" id="UP000295685"/>
    </source>
</evidence>
<proteinExistence type="predicted"/>
<keyword evidence="1 2" id="KW-0238">DNA-binding</keyword>
<dbReference type="Proteomes" id="UP000294844">
    <property type="component" value="Unassembled WGS sequence"/>
</dbReference>
<dbReference type="InterPro" id="IPR001647">
    <property type="entry name" value="HTH_TetR"/>
</dbReference>
<gene>
    <name evidence="4" type="primary">mtrR_1</name>
    <name evidence="5" type="synonym">mtrR_4</name>
    <name evidence="5" type="ORF">CCUG60883_04511</name>
    <name evidence="4" type="ORF">CCUG60885_01291</name>
</gene>
<dbReference type="EMBL" id="PECK01000002">
    <property type="protein sequence ID" value="TDZ97742.1"/>
    <property type="molecule type" value="Genomic_DNA"/>
</dbReference>
<reference evidence="6 7" key="1">
    <citation type="journal article" date="2019" name="Sci. Rep.">
        <title>Extended insight into the Mycobacterium chelonae-abscessus complex through whole genome sequencing of Mycobacterium salmoniphilum outbreak and Mycobacterium salmoniphilum-like strains.</title>
        <authorList>
            <person name="Behra P.R.K."/>
            <person name="Das S."/>
            <person name="Pettersson B.M.F."/>
            <person name="Shirreff L."/>
            <person name="DuCote T."/>
            <person name="Jacobsson K.G."/>
            <person name="Ennis D.G."/>
            <person name="Kirsebom L.A."/>
        </authorList>
    </citation>
    <scope>NUCLEOTIDE SEQUENCE [LARGE SCALE GENOMIC DNA]</scope>
    <source>
        <strain evidence="5 6">CCUG 60883</strain>
        <strain evidence="4 7">CCUG 60885</strain>
    </source>
</reference>
<evidence type="ECO:0000256" key="1">
    <source>
        <dbReference type="ARBA" id="ARBA00023125"/>
    </source>
</evidence>
<keyword evidence="6" id="KW-1185">Reference proteome</keyword>
<dbReference type="PROSITE" id="PS50977">
    <property type="entry name" value="HTH_TETR_2"/>
    <property type="match status" value="1"/>
</dbReference>
<evidence type="ECO:0000259" key="3">
    <source>
        <dbReference type="PROSITE" id="PS50977"/>
    </source>
</evidence>
<feature type="domain" description="HTH tetR-type" evidence="3">
    <location>
        <begin position="10"/>
        <end position="70"/>
    </location>
</feature>
<dbReference type="Proteomes" id="UP000295685">
    <property type="component" value="Unassembled WGS sequence"/>
</dbReference>
<dbReference type="InterPro" id="IPR009057">
    <property type="entry name" value="Homeodomain-like_sf"/>
</dbReference>
<organism evidence="4 7">
    <name type="scientific">Mycobacteroides salmoniphilum</name>
    <dbReference type="NCBI Taxonomy" id="404941"/>
    <lineage>
        <taxon>Bacteria</taxon>
        <taxon>Bacillati</taxon>
        <taxon>Actinomycetota</taxon>
        <taxon>Actinomycetes</taxon>
        <taxon>Mycobacteriales</taxon>
        <taxon>Mycobacteriaceae</taxon>
        <taxon>Mycobacteroides</taxon>
    </lineage>
</organism>
<dbReference type="AlphaFoldDB" id="A0A4R8SKL6"/>
<dbReference type="PANTHER" id="PTHR30055">
    <property type="entry name" value="HTH-TYPE TRANSCRIPTIONAL REGULATOR RUTR"/>
    <property type="match status" value="1"/>
</dbReference>
<dbReference type="PRINTS" id="PR00455">
    <property type="entry name" value="HTHTETR"/>
</dbReference>
<dbReference type="PANTHER" id="PTHR30055:SF200">
    <property type="entry name" value="HTH-TYPE TRANSCRIPTIONAL REPRESSOR BDCR"/>
    <property type="match status" value="1"/>
</dbReference>
<comment type="caution">
    <text evidence="4">The sequence shown here is derived from an EMBL/GenBank/DDBJ whole genome shotgun (WGS) entry which is preliminary data.</text>
</comment>
<feature type="DNA-binding region" description="H-T-H motif" evidence="2">
    <location>
        <begin position="33"/>
        <end position="52"/>
    </location>
</feature>
<evidence type="ECO:0000313" key="4">
    <source>
        <dbReference type="EMBL" id="TDZ97742.1"/>
    </source>
</evidence>
<name>A0A4R8SKL6_9MYCO</name>
<accession>A0A4R8SKL6</accession>
<evidence type="ECO:0000256" key="2">
    <source>
        <dbReference type="PROSITE-ProRule" id="PRU00335"/>
    </source>
</evidence>